<dbReference type="AlphaFoldDB" id="A0A2M4DEB7"/>
<feature type="chain" id="PRO_5014908586" evidence="1">
    <location>
        <begin position="19"/>
        <end position="214"/>
    </location>
</feature>
<accession>A0A2M4DEB7</accession>
<reference evidence="2" key="1">
    <citation type="submission" date="2018-01" db="EMBL/GenBank/DDBJ databases">
        <title>An insight into the sialome of Amazonian anophelines.</title>
        <authorList>
            <person name="Ribeiro J.M."/>
            <person name="Scarpassa V."/>
            <person name="Calvo E."/>
        </authorList>
    </citation>
    <scope>NUCLEOTIDE SEQUENCE</scope>
</reference>
<evidence type="ECO:0000256" key="1">
    <source>
        <dbReference type="SAM" id="SignalP"/>
    </source>
</evidence>
<sequence>MVRFLLLLPLLIVVPIDRLHVSLIDGQVVLHQGLRLRDILLHRFQHQLLVEDGIEGLHLVAGLLGLQVGRGQDERSEDERRQHHGDGDDLGDLHRVSLAHLVGWWCLTGGAVHLTGRVVLLHRDGHRVRFLLQHCGSGSLFFCLNTRERIHGLPDTDTHTYTQTRRDSTRTQDTRLSLRGQRQRRRFTERGSLVARFRNGTSVLLNSRETFELF</sequence>
<proteinExistence type="predicted"/>
<keyword evidence="1" id="KW-0732">Signal</keyword>
<organism evidence="2">
    <name type="scientific">Anopheles darlingi</name>
    <name type="common">Mosquito</name>
    <dbReference type="NCBI Taxonomy" id="43151"/>
    <lineage>
        <taxon>Eukaryota</taxon>
        <taxon>Metazoa</taxon>
        <taxon>Ecdysozoa</taxon>
        <taxon>Arthropoda</taxon>
        <taxon>Hexapoda</taxon>
        <taxon>Insecta</taxon>
        <taxon>Pterygota</taxon>
        <taxon>Neoptera</taxon>
        <taxon>Endopterygota</taxon>
        <taxon>Diptera</taxon>
        <taxon>Nematocera</taxon>
        <taxon>Culicoidea</taxon>
        <taxon>Culicidae</taxon>
        <taxon>Anophelinae</taxon>
        <taxon>Anopheles</taxon>
    </lineage>
</organism>
<protein>
    <submittedName>
        <fullName evidence="2">Putative secreted protein</fullName>
    </submittedName>
</protein>
<name>A0A2M4DEB7_ANODA</name>
<feature type="signal peptide" evidence="1">
    <location>
        <begin position="1"/>
        <end position="18"/>
    </location>
</feature>
<evidence type="ECO:0000313" key="2">
    <source>
        <dbReference type="EMBL" id="MBW75801.1"/>
    </source>
</evidence>
<dbReference type="EMBL" id="GGFL01011623">
    <property type="protein sequence ID" value="MBW75801.1"/>
    <property type="molecule type" value="Transcribed_RNA"/>
</dbReference>